<dbReference type="GO" id="GO:0005829">
    <property type="term" value="C:cytosol"/>
    <property type="evidence" value="ECO:0007669"/>
    <property type="project" value="TreeGrafter"/>
</dbReference>
<feature type="active site" description="Proton donor" evidence="5">
    <location>
        <position position="262"/>
    </location>
</feature>
<comment type="caution">
    <text evidence="8">The sequence shown here is derived from an EMBL/GenBank/DDBJ whole genome shotgun (WGS) entry which is preliminary data.</text>
</comment>
<dbReference type="Pfam" id="PF02826">
    <property type="entry name" value="2-Hacid_dh_C"/>
    <property type="match status" value="1"/>
</dbReference>
<dbReference type="UniPathway" id="UPA00244">
    <property type="reaction ID" value="UER00310"/>
</dbReference>
<dbReference type="AlphaFoldDB" id="A0A432Z8V5"/>
<dbReference type="InterPro" id="IPR050223">
    <property type="entry name" value="D-isomer_2-hydroxyacid_DH"/>
</dbReference>
<comment type="function">
    <text evidence="5">Catalyzes the oxidation of erythronate-4-phosphate to 3-hydroxy-2-oxo-4-phosphonooxybutanoate.</text>
</comment>
<dbReference type="EMBL" id="PIQE01000001">
    <property type="protein sequence ID" value="RUO74339.1"/>
    <property type="molecule type" value="Genomic_DNA"/>
</dbReference>
<dbReference type="EC" id="1.1.1.290" evidence="5"/>
<comment type="pathway">
    <text evidence="5">Cofactor biosynthesis; pyridoxine 5'-phosphate biosynthesis; pyridoxine 5'-phosphate from D-erythrose 4-phosphate: step 2/5.</text>
</comment>
<dbReference type="HAMAP" id="MF_01825">
    <property type="entry name" value="PdxB"/>
    <property type="match status" value="1"/>
</dbReference>
<keyword evidence="9" id="KW-1185">Reference proteome</keyword>
<comment type="catalytic activity">
    <reaction evidence="5">
        <text>4-phospho-D-erythronate + NAD(+) = (R)-3-hydroxy-2-oxo-4-phosphooxybutanoate + NADH + H(+)</text>
        <dbReference type="Rhea" id="RHEA:18829"/>
        <dbReference type="ChEBI" id="CHEBI:15378"/>
        <dbReference type="ChEBI" id="CHEBI:57540"/>
        <dbReference type="ChEBI" id="CHEBI:57945"/>
        <dbReference type="ChEBI" id="CHEBI:58538"/>
        <dbReference type="ChEBI" id="CHEBI:58766"/>
        <dbReference type="EC" id="1.1.1.290"/>
    </reaction>
</comment>
<dbReference type="GO" id="GO:0030267">
    <property type="term" value="F:glyoxylate reductase (NADPH) activity"/>
    <property type="evidence" value="ECO:0007669"/>
    <property type="project" value="TreeGrafter"/>
</dbReference>
<feature type="binding site" evidence="5">
    <location>
        <position position="74"/>
    </location>
    <ligand>
        <name>substrate</name>
    </ligand>
</feature>
<dbReference type="PANTHER" id="PTHR10996">
    <property type="entry name" value="2-HYDROXYACID DEHYDROGENASE-RELATED"/>
    <property type="match status" value="1"/>
</dbReference>
<dbReference type="SUPFAM" id="SSF52283">
    <property type="entry name" value="Formate/glycerate dehydrogenase catalytic domain-like"/>
    <property type="match status" value="1"/>
</dbReference>
<feature type="domain" description="D-isomer specific 2-hydroxyacid dehydrogenase NAD-binding" evidence="6">
    <location>
        <begin position="125"/>
        <end position="264"/>
    </location>
</feature>
<feature type="binding site" evidence="5">
    <location>
        <position position="240"/>
    </location>
    <ligand>
        <name>NAD(+)</name>
        <dbReference type="ChEBI" id="CHEBI:57540"/>
    </ligand>
</feature>
<comment type="subcellular location">
    <subcellularLocation>
        <location evidence="5">Cytoplasm</location>
    </subcellularLocation>
</comment>
<dbReference type="Proteomes" id="UP000287022">
    <property type="component" value="Unassembled WGS sequence"/>
</dbReference>
<evidence type="ECO:0000256" key="2">
    <source>
        <dbReference type="ARBA" id="ARBA00023002"/>
    </source>
</evidence>
<evidence type="ECO:0000313" key="8">
    <source>
        <dbReference type="EMBL" id="RUO74339.1"/>
    </source>
</evidence>
<feature type="active site" evidence="5">
    <location>
        <position position="216"/>
    </location>
</feature>
<dbReference type="GO" id="GO:0008465">
    <property type="term" value="F:hydroxypyruvate reductase (NADH) activity"/>
    <property type="evidence" value="ECO:0007669"/>
    <property type="project" value="TreeGrafter"/>
</dbReference>
<dbReference type="CDD" id="cd12158">
    <property type="entry name" value="ErythrP_dh"/>
    <property type="match status" value="1"/>
</dbReference>
<keyword evidence="1 5" id="KW-0963">Cytoplasm</keyword>
<evidence type="ECO:0000259" key="6">
    <source>
        <dbReference type="Pfam" id="PF02826"/>
    </source>
</evidence>
<dbReference type="PANTHER" id="PTHR10996:SF257">
    <property type="entry name" value="GLYOXYLATE REDUCTASE 1"/>
    <property type="match status" value="1"/>
</dbReference>
<organism evidence="8 9">
    <name type="scientific">Pseudidiomarina sediminum</name>
    <dbReference type="NCBI Taxonomy" id="431675"/>
    <lineage>
        <taxon>Bacteria</taxon>
        <taxon>Pseudomonadati</taxon>
        <taxon>Pseudomonadota</taxon>
        <taxon>Gammaproteobacteria</taxon>
        <taxon>Alteromonadales</taxon>
        <taxon>Idiomarinaceae</taxon>
        <taxon>Pseudidiomarina</taxon>
    </lineage>
</organism>
<dbReference type="STRING" id="1122124.GCA_000423165_00786"/>
<evidence type="ECO:0000256" key="3">
    <source>
        <dbReference type="ARBA" id="ARBA00023027"/>
    </source>
</evidence>
<feature type="binding site" evidence="5">
    <location>
        <position position="52"/>
    </location>
    <ligand>
        <name>substrate</name>
    </ligand>
</feature>
<feature type="binding site" evidence="5">
    <location>
        <begin position="214"/>
        <end position="216"/>
    </location>
    <ligand>
        <name>NAD(+)</name>
        <dbReference type="ChEBI" id="CHEBI:57540"/>
    </ligand>
</feature>
<feature type="binding site" evidence="5">
    <location>
        <position position="153"/>
    </location>
    <ligand>
        <name>NAD(+)</name>
        <dbReference type="ChEBI" id="CHEBI:57540"/>
    </ligand>
</feature>
<feature type="binding site" evidence="5">
    <location>
        <position position="265"/>
    </location>
    <ligand>
        <name>NAD(+)</name>
        <dbReference type="ChEBI" id="CHEBI:57540"/>
    </ligand>
</feature>
<dbReference type="InterPro" id="IPR024531">
    <property type="entry name" value="Erythronate-4-P_DHase_dimer"/>
</dbReference>
<name>A0A432Z8V5_9GAMM</name>
<accession>A0A432Z8V5</accession>
<dbReference type="InterPro" id="IPR036291">
    <property type="entry name" value="NAD(P)-bd_dom_sf"/>
</dbReference>
<keyword evidence="2 5" id="KW-0560">Oxidoreductase</keyword>
<evidence type="ECO:0000256" key="1">
    <source>
        <dbReference type="ARBA" id="ARBA00022490"/>
    </source>
</evidence>
<dbReference type="GO" id="GO:0051287">
    <property type="term" value="F:NAD binding"/>
    <property type="evidence" value="ECO:0007669"/>
    <property type="project" value="InterPro"/>
</dbReference>
<evidence type="ECO:0000256" key="4">
    <source>
        <dbReference type="ARBA" id="ARBA00023096"/>
    </source>
</evidence>
<dbReference type="GO" id="GO:0008615">
    <property type="term" value="P:pyridoxine biosynthetic process"/>
    <property type="evidence" value="ECO:0007669"/>
    <property type="project" value="UniProtKB-UniRule"/>
</dbReference>
<evidence type="ECO:0000259" key="7">
    <source>
        <dbReference type="Pfam" id="PF11890"/>
    </source>
</evidence>
<dbReference type="InterPro" id="IPR020921">
    <property type="entry name" value="Erythronate-4-P_DHase"/>
</dbReference>
<dbReference type="SUPFAM" id="SSF51735">
    <property type="entry name" value="NAD(P)-binding Rossmann-fold domains"/>
    <property type="match status" value="1"/>
</dbReference>
<dbReference type="Pfam" id="PF11890">
    <property type="entry name" value="DUF3410"/>
    <property type="match status" value="1"/>
</dbReference>
<feature type="active site" evidence="5">
    <location>
        <position position="245"/>
    </location>
</feature>
<dbReference type="RefSeq" id="WP_051207114.1">
    <property type="nucleotide sequence ID" value="NZ_JAHVIQ010000001.1"/>
</dbReference>
<evidence type="ECO:0000256" key="5">
    <source>
        <dbReference type="HAMAP-Rule" id="MF_01825"/>
    </source>
</evidence>
<sequence length="393" mass="42487">MLLLADANLPAFSSLVASLSAQLDRPLELARFATRQPDPALLARADALFIRSVTPIDSALLQQAPQLRWVGTATIGTDHVDQQALAAAGIQFHSTPGVNANAVGDYVASAVAAVSLEQGYLPPGEVAIVGAGNTGRAAGQRLTGLGLNVHYYDPPLLRAGTSDVAVHDDWQRVLASAVISCHVPLTHSGPDATHHLFDAAALAQLPSSTLFINASRGAVVAEQALHDKLKQTPHWPVVLDVWEHEPRLDEKLLAKVKFATPHIAGHSFAGKLGGGWQLLKKWLTDQGLALQLPAFDALLQGFPQGQSQQLSAAQAPSWQQLAQWVLAMYDIRRDDALLRTAPCTAAAFDQLRREYAVRPELRQLCIDAGAWQYDQVWQQRMAALTFQFDTRGE</sequence>
<comment type="caution">
    <text evidence="5">Lacks conserved residue(s) required for the propagation of feature annotation.</text>
</comment>
<keyword evidence="4 5" id="KW-0664">Pyridoxine biosynthesis</keyword>
<comment type="similarity">
    <text evidence="5">Belongs to the D-isomer specific 2-hydroxyacid dehydrogenase family. PdxB subfamily.</text>
</comment>
<dbReference type="InterPro" id="IPR038251">
    <property type="entry name" value="PdxB_dimer_sf"/>
</dbReference>
<gene>
    <name evidence="5" type="primary">pdxB</name>
    <name evidence="8" type="ORF">CWI80_03065</name>
</gene>
<protein>
    <recommendedName>
        <fullName evidence="5">Erythronate-4-phosphate dehydrogenase</fullName>
        <ecNumber evidence="5">1.1.1.290</ecNumber>
    </recommendedName>
</protein>
<proteinExistence type="inferred from homology"/>
<reference evidence="9" key="1">
    <citation type="journal article" date="2018" name="Front. Microbiol.">
        <title>Genome-Based Analysis Reveals the Taxonomy and Diversity of the Family Idiomarinaceae.</title>
        <authorList>
            <person name="Liu Y."/>
            <person name="Lai Q."/>
            <person name="Shao Z."/>
        </authorList>
    </citation>
    <scope>NUCLEOTIDE SEQUENCE [LARGE SCALE GENOMIC DNA]</scope>
    <source>
        <strain evidence="9">c121</strain>
    </source>
</reference>
<dbReference type="Gene3D" id="3.30.1370.170">
    <property type="match status" value="1"/>
</dbReference>
<comment type="subunit">
    <text evidence="5">Homodimer.</text>
</comment>
<keyword evidence="3 5" id="KW-0520">NAD</keyword>
<dbReference type="GO" id="GO:0033711">
    <property type="term" value="F:4-phosphoerythronate dehydrogenase activity"/>
    <property type="evidence" value="ECO:0007669"/>
    <property type="project" value="UniProtKB-EC"/>
</dbReference>
<feature type="domain" description="Erythronate-4-phosphate dehydrogenase dimerisation" evidence="7">
    <location>
        <begin position="303"/>
        <end position="369"/>
    </location>
</feature>
<dbReference type="GO" id="GO:0046983">
    <property type="term" value="F:protein dimerization activity"/>
    <property type="evidence" value="ECO:0007669"/>
    <property type="project" value="InterPro"/>
</dbReference>
<dbReference type="InterPro" id="IPR006140">
    <property type="entry name" value="D-isomer_DH_NAD-bd"/>
</dbReference>
<evidence type="ECO:0000313" key="9">
    <source>
        <dbReference type="Proteomes" id="UP000287022"/>
    </source>
</evidence>
<dbReference type="Gene3D" id="3.40.50.720">
    <property type="entry name" value="NAD(P)-binding Rossmann-like Domain"/>
    <property type="match status" value="2"/>
</dbReference>